<proteinExistence type="predicted"/>
<name>A0ABQ5E5T1_9ASTR</name>
<keyword evidence="2" id="KW-1185">Reference proteome</keyword>
<reference evidence="1" key="1">
    <citation type="journal article" date="2022" name="Int. J. Mol. Sci.">
        <title>Draft Genome of Tanacetum Coccineum: Genomic Comparison of Closely Related Tanacetum-Family Plants.</title>
        <authorList>
            <person name="Yamashiro T."/>
            <person name="Shiraishi A."/>
            <person name="Nakayama K."/>
            <person name="Satake H."/>
        </authorList>
    </citation>
    <scope>NUCLEOTIDE SEQUENCE</scope>
</reference>
<dbReference type="PANTHER" id="PTHR33223">
    <property type="entry name" value="CCHC-TYPE DOMAIN-CONTAINING PROTEIN"/>
    <property type="match status" value="1"/>
</dbReference>
<evidence type="ECO:0008006" key="3">
    <source>
        <dbReference type="Google" id="ProtNLM"/>
    </source>
</evidence>
<accession>A0ABQ5E5T1</accession>
<organism evidence="1 2">
    <name type="scientific">Tanacetum coccineum</name>
    <dbReference type="NCBI Taxonomy" id="301880"/>
    <lineage>
        <taxon>Eukaryota</taxon>
        <taxon>Viridiplantae</taxon>
        <taxon>Streptophyta</taxon>
        <taxon>Embryophyta</taxon>
        <taxon>Tracheophyta</taxon>
        <taxon>Spermatophyta</taxon>
        <taxon>Magnoliopsida</taxon>
        <taxon>eudicotyledons</taxon>
        <taxon>Gunneridae</taxon>
        <taxon>Pentapetalae</taxon>
        <taxon>asterids</taxon>
        <taxon>campanulids</taxon>
        <taxon>Asterales</taxon>
        <taxon>Asteraceae</taxon>
        <taxon>Asteroideae</taxon>
        <taxon>Anthemideae</taxon>
        <taxon>Anthemidinae</taxon>
        <taxon>Tanacetum</taxon>
    </lineage>
</organism>
<comment type="caution">
    <text evidence="1">The sequence shown here is derived from an EMBL/GenBank/DDBJ whole genome shotgun (WGS) entry which is preliminary data.</text>
</comment>
<evidence type="ECO:0000313" key="2">
    <source>
        <dbReference type="Proteomes" id="UP001151760"/>
    </source>
</evidence>
<dbReference type="EMBL" id="BQNB010015968">
    <property type="protein sequence ID" value="GJT46234.1"/>
    <property type="molecule type" value="Genomic_DNA"/>
</dbReference>
<dbReference type="PANTHER" id="PTHR33223:SF6">
    <property type="entry name" value="CCHC-TYPE DOMAIN-CONTAINING PROTEIN"/>
    <property type="match status" value="1"/>
</dbReference>
<protein>
    <recommendedName>
        <fullName evidence="3">Retrotransposon gag protein</fullName>
    </recommendedName>
</protein>
<evidence type="ECO:0000313" key="1">
    <source>
        <dbReference type="EMBL" id="GJT46234.1"/>
    </source>
</evidence>
<gene>
    <name evidence="1" type="ORF">Tco_0954949</name>
</gene>
<sequence length="170" mass="19475">MEEMMTITTVIIRGETAAASIKKGHAPWKPHDQPKRHFPCGNLISECMTKSSNKELVEPYNEIEQVLYSLRELSKTTSFDHSSSPEFKLFYDHERKFEEEITEIMTEPTMEDGSENEDANEHIEIVLVIVDLFTTPDVTQDQLMLRVFPITLTGAASRWLRNEPANSITT</sequence>
<dbReference type="Proteomes" id="UP001151760">
    <property type="component" value="Unassembled WGS sequence"/>
</dbReference>
<reference evidence="1" key="2">
    <citation type="submission" date="2022-01" db="EMBL/GenBank/DDBJ databases">
        <authorList>
            <person name="Yamashiro T."/>
            <person name="Shiraishi A."/>
            <person name="Satake H."/>
            <person name="Nakayama K."/>
        </authorList>
    </citation>
    <scope>NUCLEOTIDE SEQUENCE</scope>
</reference>